<proteinExistence type="predicted"/>
<name>A0AA37F996_9ARCH</name>
<feature type="transmembrane region" description="Helical" evidence="5">
    <location>
        <begin position="42"/>
        <end position="62"/>
    </location>
</feature>
<comment type="subcellular location">
    <subcellularLocation>
        <location evidence="1">Membrane</location>
        <topology evidence="1">Multi-pass membrane protein</topology>
    </subcellularLocation>
</comment>
<evidence type="ECO:0000259" key="6">
    <source>
        <dbReference type="PROSITE" id="PS50850"/>
    </source>
</evidence>
<feature type="transmembrane region" description="Helical" evidence="5">
    <location>
        <begin position="320"/>
        <end position="344"/>
    </location>
</feature>
<dbReference type="RefSeq" id="WP_188680231.1">
    <property type="nucleotide sequence ID" value="NZ_BMNY01000001.1"/>
</dbReference>
<reference evidence="7" key="1">
    <citation type="journal article" date="2014" name="Int. J. Syst. Evol. Microbiol.">
        <title>Complete genome sequence of Corynebacterium casei LMG S-19264T (=DSM 44701T), isolated from a smear-ripened cheese.</title>
        <authorList>
            <consortium name="US DOE Joint Genome Institute (JGI-PGF)"/>
            <person name="Walter F."/>
            <person name="Albersmeier A."/>
            <person name="Kalinowski J."/>
            <person name="Ruckert C."/>
        </authorList>
    </citation>
    <scope>NUCLEOTIDE SEQUENCE</scope>
    <source>
        <strain evidence="7">JCM 13583</strain>
    </source>
</reference>
<feature type="transmembrane region" description="Helical" evidence="5">
    <location>
        <begin position="74"/>
        <end position="93"/>
    </location>
</feature>
<dbReference type="AlphaFoldDB" id="A0AA37F996"/>
<protein>
    <submittedName>
        <fullName evidence="7">MFS transporter</fullName>
    </submittedName>
</protein>
<dbReference type="EMBL" id="BMNY01000001">
    <property type="protein sequence ID" value="GGM70987.1"/>
    <property type="molecule type" value="Genomic_DNA"/>
</dbReference>
<feature type="transmembrane region" description="Helical" evidence="5">
    <location>
        <begin position="235"/>
        <end position="254"/>
    </location>
</feature>
<dbReference type="Pfam" id="PF07690">
    <property type="entry name" value="MFS_1"/>
    <property type="match status" value="1"/>
</dbReference>
<evidence type="ECO:0000313" key="7">
    <source>
        <dbReference type="EMBL" id="GGM70987.1"/>
    </source>
</evidence>
<dbReference type="Proteomes" id="UP000632195">
    <property type="component" value="Unassembled WGS sequence"/>
</dbReference>
<evidence type="ECO:0000313" key="8">
    <source>
        <dbReference type="Proteomes" id="UP000632195"/>
    </source>
</evidence>
<feature type="transmembrane region" description="Helical" evidence="5">
    <location>
        <begin position="287"/>
        <end position="308"/>
    </location>
</feature>
<dbReference type="InterPro" id="IPR036259">
    <property type="entry name" value="MFS_trans_sf"/>
</dbReference>
<dbReference type="PROSITE" id="PS00216">
    <property type="entry name" value="SUGAR_TRANSPORT_1"/>
    <property type="match status" value="1"/>
</dbReference>
<keyword evidence="8" id="KW-1185">Reference proteome</keyword>
<dbReference type="PANTHER" id="PTHR23508">
    <property type="entry name" value="CARBOXYLIC ACID TRANSPORTER PROTEIN HOMOLOG"/>
    <property type="match status" value="1"/>
</dbReference>
<dbReference type="InterPro" id="IPR011701">
    <property type="entry name" value="MFS"/>
</dbReference>
<comment type="caution">
    <text evidence="7">The sequence shown here is derived from an EMBL/GenBank/DDBJ whole genome shotgun (WGS) entry which is preliminary data.</text>
</comment>
<organism evidence="7 8">
    <name type="scientific">Thermogymnomonas acidicola</name>
    <dbReference type="NCBI Taxonomy" id="399579"/>
    <lineage>
        <taxon>Archaea</taxon>
        <taxon>Methanobacteriati</taxon>
        <taxon>Thermoplasmatota</taxon>
        <taxon>Thermoplasmata</taxon>
        <taxon>Thermoplasmatales</taxon>
        <taxon>Thermogymnomonas</taxon>
    </lineage>
</organism>
<feature type="transmembrane region" description="Helical" evidence="5">
    <location>
        <begin position="200"/>
        <end position="223"/>
    </location>
</feature>
<feature type="transmembrane region" description="Helical" evidence="5">
    <location>
        <begin position="12"/>
        <end position="30"/>
    </location>
</feature>
<feature type="transmembrane region" description="Helical" evidence="5">
    <location>
        <begin position="133"/>
        <end position="153"/>
    </location>
</feature>
<dbReference type="InterPro" id="IPR020846">
    <property type="entry name" value="MFS_dom"/>
</dbReference>
<evidence type="ECO:0000256" key="1">
    <source>
        <dbReference type="ARBA" id="ARBA00004141"/>
    </source>
</evidence>
<accession>A0AA37F996</accession>
<dbReference type="PROSITE" id="PS50850">
    <property type="entry name" value="MFS"/>
    <property type="match status" value="1"/>
</dbReference>
<gene>
    <name evidence="7" type="ORF">GCM10007108_06280</name>
</gene>
<dbReference type="GO" id="GO:0005886">
    <property type="term" value="C:plasma membrane"/>
    <property type="evidence" value="ECO:0007669"/>
    <property type="project" value="TreeGrafter"/>
</dbReference>
<evidence type="ECO:0000256" key="2">
    <source>
        <dbReference type="ARBA" id="ARBA00022692"/>
    </source>
</evidence>
<feature type="domain" description="Major facilitator superfamily (MFS) profile" evidence="6">
    <location>
        <begin position="8"/>
        <end position="376"/>
    </location>
</feature>
<keyword evidence="4 5" id="KW-0472">Membrane</keyword>
<dbReference type="InterPro" id="IPR005829">
    <property type="entry name" value="Sugar_transporter_CS"/>
</dbReference>
<dbReference type="PANTHER" id="PTHR23508:SF10">
    <property type="entry name" value="CARBOXYLIC ACID TRANSPORTER PROTEIN HOMOLOG"/>
    <property type="match status" value="1"/>
</dbReference>
<dbReference type="SUPFAM" id="SSF103473">
    <property type="entry name" value="MFS general substrate transporter"/>
    <property type="match status" value="1"/>
</dbReference>
<evidence type="ECO:0000256" key="5">
    <source>
        <dbReference type="SAM" id="Phobius"/>
    </source>
</evidence>
<evidence type="ECO:0000256" key="3">
    <source>
        <dbReference type="ARBA" id="ARBA00022989"/>
    </source>
</evidence>
<keyword evidence="2 5" id="KW-0812">Transmembrane</keyword>
<dbReference type="Gene3D" id="1.20.1250.20">
    <property type="entry name" value="MFS general substrate transporter like domains"/>
    <property type="match status" value="2"/>
</dbReference>
<feature type="transmembrane region" description="Helical" evidence="5">
    <location>
        <begin position="159"/>
        <end position="179"/>
    </location>
</feature>
<feature type="transmembrane region" description="Helical" evidence="5">
    <location>
        <begin position="261"/>
        <end position="281"/>
    </location>
</feature>
<sequence>MDRIAARNVPSILITFMLSAFAAFSISMVVNQLSQALHTSVSGVLVSVPLDFIGGAIGGVVLGRQSDRLGRRPMLMLAVLIFSVSLVAAAFISNIAELYALWFIIGIGVNSQNGISYPLLVETLRRSTGLLGSVMQGLYFIGFLLDTGFYFVFHYWRTYFLASGIFALVFSLPLAIILVEPSRVRRFQGRGQGITGKLRLYTVALSLITVGAFMLSVPLMSVVPTLFQQDGIPPYYTFVFAVLGFLGFAFAGFLADRAQKWAVTLGFSILGIASASLLLQVLRAHAILAVLVPSYISAGFFGFIGVWASQTYPQEIRAAATNIVFLVGRVLGGLAPFLASVLSVSLKDGMGTVMLLAAAVSVLGSLLYLSVMRMGDATPGTAPAR</sequence>
<evidence type="ECO:0000256" key="4">
    <source>
        <dbReference type="ARBA" id="ARBA00023136"/>
    </source>
</evidence>
<feature type="transmembrane region" description="Helical" evidence="5">
    <location>
        <begin position="99"/>
        <end position="121"/>
    </location>
</feature>
<dbReference type="GO" id="GO:0046943">
    <property type="term" value="F:carboxylic acid transmembrane transporter activity"/>
    <property type="evidence" value="ECO:0007669"/>
    <property type="project" value="TreeGrafter"/>
</dbReference>
<feature type="transmembrane region" description="Helical" evidence="5">
    <location>
        <begin position="350"/>
        <end position="369"/>
    </location>
</feature>
<keyword evidence="3 5" id="KW-1133">Transmembrane helix</keyword>
<reference evidence="7" key="2">
    <citation type="submission" date="2022-09" db="EMBL/GenBank/DDBJ databases">
        <authorList>
            <person name="Sun Q."/>
            <person name="Ohkuma M."/>
        </authorList>
    </citation>
    <scope>NUCLEOTIDE SEQUENCE</scope>
    <source>
        <strain evidence="7">JCM 13583</strain>
    </source>
</reference>